<accession>A0A5S9N4E5</accession>
<evidence type="ECO:0000256" key="1">
    <source>
        <dbReference type="ARBA" id="ARBA00004141"/>
    </source>
</evidence>
<name>A0A5S9N4E5_9GAMM</name>
<evidence type="ECO:0000313" key="9">
    <source>
        <dbReference type="Proteomes" id="UP000435877"/>
    </source>
</evidence>
<dbReference type="AlphaFoldDB" id="A0A5S9N4E5"/>
<evidence type="ECO:0000256" key="3">
    <source>
        <dbReference type="ARBA" id="ARBA00022692"/>
    </source>
</evidence>
<proteinExistence type="inferred from homology"/>
<dbReference type="InterPro" id="IPR002549">
    <property type="entry name" value="AI-2E-like"/>
</dbReference>
<keyword evidence="5 6" id="KW-0472">Membrane</keyword>
<feature type="transmembrane region" description="Helical" evidence="6">
    <location>
        <begin position="240"/>
        <end position="268"/>
    </location>
</feature>
<evidence type="ECO:0000313" key="8">
    <source>
        <dbReference type="EMBL" id="CAA0083898.1"/>
    </source>
</evidence>
<keyword evidence="4 6" id="KW-1133">Transmembrane helix</keyword>
<evidence type="ECO:0000313" key="10">
    <source>
        <dbReference type="Proteomes" id="UP000439591"/>
    </source>
</evidence>
<evidence type="ECO:0000313" key="7">
    <source>
        <dbReference type="EMBL" id="CAA0082828.1"/>
    </source>
</evidence>
<keyword evidence="9" id="KW-1185">Reference proteome</keyword>
<sequence length="368" mass="39790">MDRAKSVISISKPVWGLLAAIAVILVLHLLSPILMPFLLAAVLAYIGDPLADRLEARGMGRTAAVVTVFVLLTVFAVLALLITVPLLIEQIQLLIERIYDGLAWIQETGLPTLRQYLDLPEQSKPMEAAKDALSEHWESAGGILFYLWEKVTGSSLALLTWVANATLVPVVTFYLLRDWDVLMAAIRNLLPRSVEAQTVVIARQCDEILGAFARGQLLVMMALALIYTVGLWFVGLDLALVLGLVAGLASIVPYLGVIVGISAAGLAAFFQFDSVWLLVGVAAVFGVGQALESMILTPMLVGEKIGLHPVVVIFAILVGGQLFGFVGILLALPVAAVIKVMINHLHDYYKRSELYEDKCEAAKPEAPE</sequence>
<feature type="transmembrane region" description="Helical" evidence="6">
    <location>
        <begin position="156"/>
        <end position="176"/>
    </location>
</feature>
<gene>
    <name evidence="8" type="ORF">IHBHHGIJ_00610</name>
    <name evidence="7" type="ORF">KFEGEMFD_00540</name>
</gene>
<evidence type="ECO:0000256" key="4">
    <source>
        <dbReference type="ARBA" id="ARBA00022989"/>
    </source>
</evidence>
<comment type="subcellular location">
    <subcellularLocation>
        <location evidence="1">Membrane</location>
        <topology evidence="1">Multi-pass membrane protein</topology>
    </subcellularLocation>
</comment>
<evidence type="ECO:0000256" key="6">
    <source>
        <dbReference type="SAM" id="Phobius"/>
    </source>
</evidence>
<feature type="transmembrane region" description="Helical" evidence="6">
    <location>
        <begin position="63"/>
        <end position="88"/>
    </location>
</feature>
<dbReference type="GO" id="GO:0016020">
    <property type="term" value="C:membrane"/>
    <property type="evidence" value="ECO:0007669"/>
    <property type="project" value="UniProtKB-SubCell"/>
</dbReference>
<protein>
    <submittedName>
        <fullName evidence="7">Transport protein</fullName>
    </submittedName>
</protein>
<keyword evidence="3 6" id="KW-0812">Transmembrane</keyword>
<dbReference type="PANTHER" id="PTHR21716:SF64">
    <property type="entry name" value="AI-2 TRANSPORT PROTEIN TQSA"/>
    <property type="match status" value="1"/>
</dbReference>
<dbReference type="Proteomes" id="UP000439591">
    <property type="component" value="Unassembled WGS sequence"/>
</dbReference>
<dbReference type="Proteomes" id="UP000435877">
    <property type="component" value="Unassembled WGS sequence"/>
</dbReference>
<dbReference type="EMBL" id="CACSIK010000001">
    <property type="protein sequence ID" value="CAA0083898.1"/>
    <property type="molecule type" value="Genomic_DNA"/>
</dbReference>
<feature type="transmembrane region" description="Helical" evidence="6">
    <location>
        <begin position="275"/>
        <end position="291"/>
    </location>
</feature>
<reference evidence="9 10" key="1">
    <citation type="submission" date="2019-11" db="EMBL/GenBank/DDBJ databases">
        <authorList>
            <person name="Holert J."/>
        </authorList>
    </citation>
    <scope>NUCLEOTIDE SEQUENCE [LARGE SCALE GENOMIC DNA]</scope>
    <source>
        <strain evidence="7">BC3_2A</strain>
        <strain evidence="8">SB11_1A</strain>
    </source>
</reference>
<feature type="transmembrane region" description="Helical" evidence="6">
    <location>
        <begin position="217"/>
        <end position="234"/>
    </location>
</feature>
<comment type="similarity">
    <text evidence="2">Belongs to the autoinducer-2 exporter (AI-2E) (TC 2.A.86) family.</text>
</comment>
<evidence type="ECO:0000256" key="2">
    <source>
        <dbReference type="ARBA" id="ARBA00009773"/>
    </source>
</evidence>
<organism evidence="7 10">
    <name type="scientific">Zhongshania aliphaticivorans</name>
    <dbReference type="NCBI Taxonomy" id="1470434"/>
    <lineage>
        <taxon>Bacteria</taxon>
        <taxon>Pseudomonadati</taxon>
        <taxon>Pseudomonadota</taxon>
        <taxon>Gammaproteobacteria</taxon>
        <taxon>Cellvibrionales</taxon>
        <taxon>Spongiibacteraceae</taxon>
        <taxon>Zhongshania</taxon>
    </lineage>
</organism>
<evidence type="ECO:0000256" key="5">
    <source>
        <dbReference type="ARBA" id="ARBA00023136"/>
    </source>
</evidence>
<dbReference type="GO" id="GO:0055085">
    <property type="term" value="P:transmembrane transport"/>
    <property type="evidence" value="ECO:0007669"/>
    <property type="project" value="TreeGrafter"/>
</dbReference>
<dbReference type="Pfam" id="PF01594">
    <property type="entry name" value="AI-2E_transport"/>
    <property type="match status" value="1"/>
</dbReference>
<dbReference type="EMBL" id="CACSIM010000001">
    <property type="protein sequence ID" value="CAA0082828.1"/>
    <property type="molecule type" value="Genomic_DNA"/>
</dbReference>
<feature type="transmembrane region" description="Helical" evidence="6">
    <location>
        <begin position="7"/>
        <end position="27"/>
    </location>
</feature>
<feature type="transmembrane region" description="Helical" evidence="6">
    <location>
        <begin position="311"/>
        <end position="342"/>
    </location>
</feature>
<dbReference type="PANTHER" id="PTHR21716">
    <property type="entry name" value="TRANSMEMBRANE PROTEIN"/>
    <property type="match status" value="1"/>
</dbReference>